<evidence type="ECO:0000259" key="3">
    <source>
        <dbReference type="Pfam" id="PF01757"/>
    </source>
</evidence>
<feature type="transmembrane region" description="Helical" evidence="1">
    <location>
        <begin position="591"/>
        <end position="611"/>
    </location>
</feature>
<organism evidence="4 5">
    <name type="scientific">Paramecium pentaurelia</name>
    <dbReference type="NCBI Taxonomy" id="43138"/>
    <lineage>
        <taxon>Eukaryota</taxon>
        <taxon>Sar</taxon>
        <taxon>Alveolata</taxon>
        <taxon>Ciliophora</taxon>
        <taxon>Intramacronucleata</taxon>
        <taxon>Oligohymenophorea</taxon>
        <taxon>Peniculida</taxon>
        <taxon>Parameciidae</taxon>
        <taxon>Paramecium</taxon>
    </lineage>
</organism>
<dbReference type="EMBL" id="CAJJDO010000107">
    <property type="protein sequence ID" value="CAD8194662.1"/>
    <property type="molecule type" value="Genomic_DNA"/>
</dbReference>
<keyword evidence="1" id="KW-1133">Transmembrane helix</keyword>
<dbReference type="OrthoDB" id="293524at2759"/>
<comment type="caution">
    <text evidence="4">The sequence shown here is derived from an EMBL/GenBank/DDBJ whole genome shotgun (WGS) entry which is preliminary data.</text>
</comment>
<feature type="transmembrane region" description="Helical" evidence="1">
    <location>
        <begin position="510"/>
        <end position="528"/>
    </location>
</feature>
<dbReference type="Pfam" id="PF01757">
    <property type="entry name" value="Acyl_transf_3"/>
    <property type="match status" value="1"/>
</dbReference>
<dbReference type="GO" id="GO:0016747">
    <property type="term" value="F:acyltransferase activity, transferring groups other than amino-acyl groups"/>
    <property type="evidence" value="ECO:0007669"/>
    <property type="project" value="InterPro"/>
</dbReference>
<dbReference type="PANTHER" id="PTHR11161">
    <property type="entry name" value="O-ACYLTRANSFERASE"/>
    <property type="match status" value="1"/>
</dbReference>
<feature type="transmembrane region" description="Helical" evidence="1">
    <location>
        <begin position="327"/>
        <end position="348"/>
    </location>
</feature>
<feature type="domain" description="Acyltransferase 3" evidence="3">
    <location>
        <begin position="282"/>
        <end position="675"/>
    </location>
</feature>
<evidence type="ECO:0000313" key="4">
    <source>
        <dbReference type="EMBL" id="CAD8194662.1"/>
    </source>
</evidence>
<feature type="signal peptide" evidence="2">
    <location>
        <begin position="1"/>
        <end position="19"/>
    </location>
</feature>
<protein>
    <recommendedName>
        <fullName evidence="3">Acyltransferase 3 domain-containing protein</fullName>
    </recommendedName>
</protein>
<evidence type="ECO:0000256" key="2">
    <source>
        <dbReference type="SAM" id="SignalP"/>
    </source>
</evidence>
<dbReference type="InterPro" id="IPR002656">
    <property type="entry name" value="Acyl_transf_3_dom"/>
</dbReference>
<dbReference type="AlphaFoldDB" id="A0A8S1WZ45"/>
<name>A0A8S1WZ45_9CILI</name>
<evidence type="ECO:0000256" key="1">
    <source>
        <dbReference type="SAM" id="Phobius"/>
    </source>
</evidence>
<gene>
    <name evidence="4" type="ORF">PPENT_87.1.T1070099</name>
</gene>
<feature type="transmembrane region" description="Helical" evidence="1">
    <location>
        <begin position="147"/>
        <end position="169"/>
    </location>
</feature>
<reference evidence="4" key="1">
    <citation type="submission" date="2021-01" db="EMBL/GenBank/DDBJ databases">
        <authorList>
            <consortium name="Genoscope - CEA"/>
            <person name="William W."/>
        </authorList>
    </citation>
    <scope>NUCLEOTIDE SEQUENCE</scope>
</reference>
<proteinExistence type="predicted"/>
<keyword evidence="1" id="KW-0812">Transmembrane</keyword>
<dbReference type="PANTHER" id="PTHR11161:SF0">
    <property type="entry name" value="O-ACYLTRANSFERASE LIKE PROTEIN"/>
    <property type="match status" value="1"/>
</dbReference>
<feature type="transmembrane region" description="Helical" evidence="1">
    <location>
        <begin position="549"/>
        <end position="571"/>
    </location>
</feature>
<feature type="transmembrane region" description="Helical" evidence="1">
    <location>
        <begin position="277"/>
        <end position="295"/>
    </location>
</feature>
<sequence length="716" mass="83024">MKFLHYSLCFLLLIMQIQSNDENNIKCEEYFKNIVDAISIGEMPKNVSPQTLLSSGKGLQDLGSYLVCRDSVDLHYIHLRMISGGRPLHMGFCLPQFCDMDYLQTFNETTKKFINNLTNLQFNRSMIESVSYQDPELMYPEWSVGTYLTLFLLIVVVGLNVIGSIFSIIAENKKKAYQDDLQIEIKNKAVQKINDSKIEETSFQSESINQLYRRSELIQNEIMENQESAFMSGQGQFQEIKYEKYKEATWERFALSFSFIHNYQKLFKINEPKGDNAGFVVFNGIRSLSIFWVIFGHDQLIRGSNSFNLIDIPYKITEPGWVTLTPAAYFAVDTFFFVGGFLAAVLLLEKLTKLRTIKFTLVPAMWLHRFLRIWPTYAFCILVYWQLTVYMSDGPIWNEYITSTSTCNTQWWKNLLFIDNMFSHANNGLSYCFGWGWYLSNDFQIFLITPILLIIYARNKKIGLTIIISLLIGSVFSAYYIAFSHDYHLQIGTPNAKPQPDYQDVFYYKPWVRISPYLIGILFGLFYRNYISGQNQKLVDLAKKIKDSVLIRTLLYVIGIGLTQTIIWIIIPLQKDMNAWPPQAQYFYQAFNRVFFVIGVGFCITPALLGCKNDPSRFILGHPFWQPIARISFCMYLTHFIVILFMTFSSTQLVYYQYSHILFFTLTDIVYTIVIGGILSLAIEVPCMNLEKILFAPKKQQAIKLNGNQVQDQIDL</sequence>
<feature type="chain" id="PRO_5035870245" description="Acyltransferase 3 domain-containing protein" evidence="2">
    <location>
        <begin position="20"/>
        <end position="716"/>
    </location>
</feature>
<keyword evidence="5" id="KW-1185">Reference proteome</keyword>
<keyword evidence="1" id="KW-0472">Membrane</keyword>
<feature type="transmembrane region" description="Helical" evidence="1">
    <location>
        <begin position="631"/>
        <end position="655"/>
    </location>
</feature>
<dbReference type="InterPro" id="IPR052728">
    <property type="entry name" value="O2_lipid_transport_reg"/>
</dbReference>
<accession>A0A8S1WZ45</accession>
<feature type="transmembrane region" description="Helical" evidence="1">
    <location>
        <begin position="369"/>
        <end position="387"/>
    </location>
</feature>
<feature type="transmembrane region" description="Helical" evidence="1">
    <location>
        <begin position="661"/>
        <end position="683"/>
    </location>
</feature>
<feature type="transmembrane region" description="Helical" evidence="1">
    <location>
        <begin position="462"/>
        <end position="482"/>
    </location>
</feature>
<evidence type="ECO:0000313" key="5">
    <source>
        <dbReference type="Proteomes" id="UP000689195"/>
    </source>
</evidence>
<keyword evidence="2" id="KW-0732">Signal</keyword>
<feature type="transmembrane region" description="Helical" evidence="1">
    <location>
        <begin position="435"/>
        <end position="455"/>
    </location>
</feature>
<dbReference type="Proteomes" id="UP000689195">
    <property type="component" value="Unassembled WGS sequence"/>
</dbReference>